<dbReference type="RefSeq" id="WP_004623561.1">
    <property type="nucleotide sequence ID" value="NZ_AORV01000015.1"/>
</dbReference>
<dbReference type="Gene3D" id="3.30.1370.220">
    <property type="match status" value="1"/>
</dbReference>
<dbReference type="eggNOG" id="ENOG502Z8RJ">
    <property type="taxonomic scope" value="Bacteria"/>
</dbReference>
<name>S0FNF6_RUMCE</name>
<evidence type="ECO:0000259" key="2">
    <source>
        <dbReference type="Pfam" id="PF04984"/>
    </source>
</evidence>
<gene>
    <name evidence="4" type="ORF">CTER_0289</name>
</gene>
<dbReference type="AlphaFoldDB" id="S0FNF6"/>
<protein>
    <submittedName>
        <fullName evidence="4">Phage tail sheath protein</fullName>
    </submittedName>
</protein>
<feature type="domain" description="Tail sheath protein C-terminal" evidence="3">
    <location>
        <begin position="231"/>
        <end position="353"/>
    </location>
</feature>
<dbReference type="STRING" id="1195236.CTER_0289"/>
<organism evidence="4 5">
    <name type="scientific">Ruminiclostridium cellobioparum subsp. termitidis CT1112</name>
    <dbReference type="NCBI Taxonomy" id="1195236"/>
    <lineage>
        <taxon>Bacteria</taxon>
        <taxon>Bacillati</taxon>
        <taxon>Bacillota</taxon>
        <taxon>Clostridia</taxon>
        <taxon>Eubacteriales</taxon>
        <taxon>Oscillospiraceae</taxon>
        <taxon>Ruminiclostridium</taxon>
    </lineage>
</organism>
<keyword evidence="5" id="KW-1185">Reference proteome</keyword>
<dbReference type="EMBL" id="AORV01000015">
    <property type="protein sequence ID" value="EMS73770.1"/>
    <property type="molecule type" value="Genomic_DNA"/>
</dbReference>
<dbReference type="Gene3D" id="3.40.50.11790">
    <property type="match status" value="1"/>
</dbReference>
<dbReference type="Gene3D" id="3.30.360.90">
    <property type="match status" value="1"/>
</dbReference>
<evidence type="ECO:0000313" key="5">
    <source>
        <dbReference type="Proteomes" id="UP000014155"/>
    </source>
</evidence>
<evidence type="ECO:0000313" key="4">
    <source>
        <dbReference type="EMBL" id="EMS73770.1"/>
    </source>
</evidence>
<comment type="similarity">
    <text evidence="1">Belongs to the myoviridae tail sheath protein family.</text>
</comment>
<dbReference type="InterPro" id="IPR020287">
    <property type="entry name" value="Tail_sheath_C"/>
</dbReference>
<dbReference type="Pfam" id="PF17482">
    <property type="entry name" value="Phage_sheath_1C"/>
    <property type="match status" value="1"/>
</dbReference>
<dbReference type="PATRIC" id="fig|1195236.3.peg.596"/>
<sequence length="354" mass="39062">MGLPKISIAFKTAGITAVKRGERGIVALVLRDDAQTGVFTMSEIDEIPAGISDYNREQIQLAMMGTANPPKRVIAYFISMSSENYNEAMNYLETVKWDYIAIPEITSQDTLTVATWIKQLRNSRNKKVKAVLPDCASDNEGIVNFATDSIRTADKTYTAGQYCGRIAGILAGMPLTISATYQVLPEVTDVPHLKDTELNEAIDAGKLILYHDGEKVKIARAVNSFVSATQDKGEDFKKIKIMDILDLINQDITKTAEDYYIGKVANSYDNKCLLISAIQAYFEALELDNLLDPGKNQVFIDIPVQSNFLKGTGVDVSSMNEQQIKEANTKDKVFLAANIKPLDAVEDITLNINL</sequence>
<dbReference type="InterPro" id="IPR035089">
    <property type="entry name" value="Phage_sheath_subtilisin"/>
</dbReference>
<evidence type="ECO:0000259" key="3">
    <source>
        <dbReference type="Pfam" id="PF17482"/>
    </source>
</evidence>
<reference evidence="4 5" key="1">
    <citation type="journal article" date="2013" name="Genome Announc.">
        <title>Draft Genome Sequence of the Cellulolytic, Mesophilic, Anaerobic Bacterium Clostridium termitidis Strain CT1112 (DSM 5398).</title>
        <authorList>
            <person name="Lal S."/>
            <person name="Ramachandran U."/>
            <person name="Zhang X."/>
            <person name="Munir R."/>
            <person name="Sparling R."/>
            <person name="Levin D.B."/>
        </authorList>
    </citation>
    <scope>NUCLEOTIDE SEQUENCE [LARGE SCALE GENOMIC DNA]</scope>
    <source>
        <strain evidence="4 5">CT1112</strain>
    </source>
</reference>
<accession>S0FNF6</accession>
<evidence type="ECO:0000256" key="1">
    <source>
        <dbReference type="ARBA" id="ARBA00008005"/>
    </source>
</evidence>
<feature type="domain" description="Tail sheath protein subtilisin-like" evidence="2">
    <location>
        <begin position="81"/>
        <end position="224"/>
    </location>
</feature>
<dbReference type="Pfam" id="PF04984">
    <property type="entry name" value="Phage_sheath_1"/>
    <property type="match status" value="1"/>
</dbReference>
<proteinExistence type="inferred from homology"/>
<comment type="caution">
    <text evidence="4">The sequence shown here is derived from an EMBL/GenBank/DDBJ whole genome shotgun (WGS) entry which is preliminary data.</text>
</comment>
<dbReference type="Proteomes" id="UP000014155">
    <property type="component" value="Unassembled WGS sequence"/>
</dbReference>